<dbReference type="Pfam" id="PF01497">
    <property type="entry name" value="Peripla_BP_2"/>
    <property type="match status" value="1"/>
</dbReference>
<dbReference type="NCBIfam" id="NF038402">
    <property type="entry name" value="TroA_like"/>
    <property type="match status" value="1"/>
</dbReference>
<dbReference type="Gene3D" id="3.40.50.1980">
    <property type="entry name" value="Nitrogenase molybdenum iron protein domain"/>
    <property type="match status" value="2"/>
</dbReference>
<dbReference type="InterPro" id="IPR050902">
    <property type="entry name" value="ABC_Transporter_SBP"/>
</dbReference>
<evidence type="ECO:0000313" key="2">
    <source>
        <dbReference type="Proteomes" id="UP000218263"/>
    </source>
</evidence>
<evidence type="ECO:0000313" key="1">
    <source>
        <dbReference type="EMBL" id="BAU54644.1"/>
    </source>
</evidence>
<dbReference type="Proteomes" id="UP000218263">
    <property type="component" value="Chromosome"/>
</dbReference>
<name>A0A0X8X2R2_9SPHI</name>
<dbReference type="PROSITE" id="PS50983">
    <property type="entry name" value="FE_B12_PBP"/>
    <property type="match status" value="1"/>
</dbReference>
<accession>A0A0X8X2R2</accession>
<dbReference type="AlphaFoldDB" id="A0A0X8X2R2"/>
<dbReference type="InterPro" id="IPR002491">
    <property type="entry name" value="ABC_transptr_periplasmic_BD"/>
</dbReference>
<dbReference type="KEGG" id="mgot:MgSA37_02821"/>
<dbReference type="EMBL" id="AP017313">
    <property type="protein sequence ID" value="BAU54644.1"/>
    <property type="molecule type" value="Genomic_DNA"/>
</dbReference>
<dbReference type="SUPFAM" id="SSF53807">
    <property type="entry name" value="Helical backbone' metal receptor"/>
    <property type="match status" value="1"/>
</dbReference>
<dbReference type="PANTHER" id="PTHR30535:SF35">
    <property type="entry name" value="PERIPLASMIC BINDING PROTEIN"/>
    <property type="match status" value="1"/>
</dbReference>
<dbReference type="PANTHER" id="PTHR30535">
    <property type="entry name" value="VITAMIN B12-BINDING PROTEIN"/>
    <property type="match status" value="1"/>
</dbReference>
<gene>
    <name evidence="1" type="primary">btuF</name>
    <name evidence="1" type="ORF">MgSA37_02821</name>
</gene>
<dbReference type="InterPro" id="IPR054828">
    <property type="entry name" value="Vit_B12_bind_prot"/>
</dbReference>
<reference evidence="1 2" key="1">
    <citation type="submission" date="2015-12" db="EMBL/GenBank/DDBJ databases">
        <title>Genome sequence of Mucilaginibacter gotjawali.</title>
        <authorList>
            <person name="Lee J.S."/>
            <person name="Lee K.C."/>
            <person name="Kim K.K."/>
            <person name="Lee B.W."/>
        </authorList>
    </citation>
    <scope>NUCLEOTIDE SEQUENCE [LARGE SCALE GENOMIC DNA]</scope>
    <source>
        <strain evidence="1 2">SA3-7</strain>
    </source>
</reference>
<keyword evidence="2" id="KW-1185">Reference proteome</keyword>
<dbReference type="RefSeq" id="WP_096352661.1">
    <property type="nucleotide sequence ID" value="NZ_AP017313.1"/>
</dbReference>
<protein>
    <submittedName>
        <fullName evidence="1">Vitamin B12-binding protein</fullName>
    </submittedName>
</protein>
<dbReference type="OrthoDB" id="9816357at2"/>
<sequence length="263" mass="29907">MLGYHDQLNREINLPSVPKRIISIVPSQTELLFYLGLDEKIVGITKFCIHPADKVGSVEKVGGTKQLDIEKIKALKPDLIIANKEENEQNQVEELINFCPVWISDIYSFDDALDMIERVGALTGKGPEAKILSSQIAQQFNQKTIQQSNLKTAYFIWRKPYMIAGKNTFIDDMLLRCGLVNAFDEDRYPEIDAKTLIATNPDVILLSSEPYPFKDKHIDELRAIVPKAIIRLVDGEMFSWYGSRLSHAGAYFKDLVDWLTKLD</sequence>
<proteinExistence type="predicted"/>
<organism evidence="1 2">
    <name type="scientific">Mucilaginibacter gotjawali</name>
    <dbReference type="NCBI Taxonomy" id="1550579"/>
    <lineage>
        <taxon>Bacteria</taxon>
        <taxon>Pseudomonadati</taxon>
        <taxon>Bacteroidota</taxon>
        <taxon>Sphingobacteriia</taxon>
        <taxon>Sphingobacteriales</taxon>
        <taxon>Sphingobacteriaceae</taxon>
        <taxon>Mucilaginibacter</taxon>
    </lineage>
</organism>